<proteinExistence type="predicted"/>
<dbReference type="Proteomes" id="UP001228636">
    <property type="component" value="Unassembled WGS sequence"/>
</dbReference>
<comment type="caution">
    <text evidence="2">The sequence shown here is derived from an EMBL/GenBank/DDBJ whole genome shotgun (WGS) entry which is preliminary data.</text>
</comment>
<feature type="transmembrane region" description="Helical" evidence="1">
    <location>
        <begin position="55"/>
        <end position="76"/>
    </location>
</feature>
<evidence type="ECO:0000313" key="3">
    <source>
        <dbReference type="Proteomes" id="UP001228636"/>
    </source>
</evidence>
<sequence>MDKIIYILYFIAIVVYAIFYFKKSFDVDLKYFLGYLIAMFTFEMIASYVKYNLALYNLWVYNTLTFVEFNLLFLFTKQILISGKTQKIVLRVSLLFNVIYLLTTFYYLYQGIYFETYNSIASISGSLLIAIVLFLFYRDFLSSNEILNYKKSLTFWIAFGLLFYYLGTIPITSIINNMKGTPIEVIEYLYNIQFVLLIFMYSCFILGALWSQKRVK</sequence>
<reference evidence="2 3" key="1">
    <citation type="journal article" date="2014" name="Int. J. Syst. Evol. Microbiol.">
        <title>Complete genome sequence of Corynebacterium casei LMG S-19264T (=DSM 44701T), isolated from a smear-ripened cheese.</title>
        <authorList>
            <consortium name="US DOE Joint Genome Institute (JGI-PGF)"/>
            <person name="Walter F."/>
            <person name="Albersmeier A."/>
            <person name="Kalinowski J."/>
            <person name="Ruckert C."/>
        </authorList>
    </citation>
    <scope>NUCLEOTIDE SEQUENCE [LARGE SCALE GENOMIC DNA]</scope>
    <source>
        <strain evidence="2 3">CECT 8670</strain>
    </source>
</reference>
<keyword evidence="1" id="KW-0812">Transmembrane</keyword>
<feature type="transmembrane region" description="Helical" evidence="1">
    <location>
        <begin position="120"/>
        <end position="141"/>
    </location>
</feature>
<dbReference type="EMBL" id="JAUFQH010000003">
    <property type="protein sequence ID" value="MDN3618558.1"/>
    <property type="molecule type" value="Genomic_DNA"/>
</dbReference>
<gene>
    <name evidence="2" type="ORF">QWY81_03695</name>
</gene>
<feature type="transmembrane region" description="Helical" evidence="1">
    <location>
        <begin position="188"/>
        <end position="210"/>
    </location>
</feature>
<feature type="transmembrane region" description="Helical" evidence="1">
    <location>
        <begin position="6"/>
        <end position="22"/>
    </location>
</feature>
<feature type="transmembrane region" description="Helical" evidence="1">
    <location>
        <begin position="153"/>
        <end position="176"/>
    </location>
</feature>
<organism evidence="2 3">
    <name type="scientific">Polaribacter sejongensis</name>
    <dbReference type="NCBI Taxonomy" id="985043"/>
    <lineage>
        <taxon>Bacteria</taxon>
        <taxon>Pseudomonadati</taxon>
        <taxon>Bacteroidota</taxon>
        <taxon>Flavobacteriia</taxon>
        <taxon>Flavobacteriales</taxon>
        <taxon>Flavobacteriaceae</taxon>
    </lineage>
</organism>
<keyword evidence="1" id="KW-0472">Membrane</keyword>
<keyword evidence="1" id="KW-1133">Transmembrane helix</keyword>
<feature type="transmembrane region" description="Helical" evidence="1">
    <location>
        <begin position="29"/>
        <end position="49"/>
    </location>
</feature>
<dbReference type="RefSeq" id="WP_261971922.1">
    <property type="nucleotide sequence ID" value="NZ_CP103460.1"/>
</dbReference>
<name>A0AAJ1QVD5_9FLAO</name>
<feature type="transmembrane region" description="Helical" evidence="1">
    <location>
        <begin position="88"/>
        <end position="108"/>
    </location>
</feature>
<accession>A0AAJ1QVD5</accession>
<protein>
    <submittedName>
        <fullName evidence="2">Uncharacterized protein</fullName>
    </submittedName>
</protein>
<evidence type="ECO:0000313" key="2">
    <source>
        <dbReference type="EMBL" id="MDN3618558.1"/>
    </source>
</evidence>
<dbReference type="AlphaFoldDB" id="A0AAJ1QVD5"/>
<evidence type="ECO:0000256" key="1">
    <source>
        <dbReference type="SAM" id="Phobius"/>
    </source>
</evidence>